<sequence>MANIHLIFKKEDIKRDKMVGKVAIVFDVLFATSTITAALADGARSVIPVLDQTHGREKAKEMRESYLLAGEDKGRLIEGFHPPIRPHLKDVVRDQTLILSTTNGTVALQNSSEADVLYACSLLNNEAMADHLNKHHNDQDLVMVCSGSSGHYTLEDFFGAGSLIHHLVKKKQWSLSDGAKTALLFYNGNEDHAAELLSQSKIGSLLLGAGMEQKEIDFVAQEGLWNTIPVYDRVEGKIKEWSYESSEASR</sequence>
<evidence type="ECO:0000256" key="3">
    <source>
        <dbReference type="ARBA" id="ARBA00012953"/>
    </source>
</evidence>
<dbReference type="Proteomes" id="UP000297982">
    <property type="component" value="Unassembled WGS sequence"/>
</dbReference>
<keyword evidence="6" id="KW-0460">Magnesium</keyword>
<evidence type="ECO:0000256" key="1">
    <source>
        <dbReference type="ARBA" id="ARBA00001946"/>
    </source>
</evidence>
<accession>A0A4Z0H0B3</accession>
<gene>
    <name evidence="8" type="ORF">E4663_02475</name>
</gene>
<dbReference type="Gene3D" id="3.90.1560.10">
    <property type="entry name" value="ComB-like"/>
    <property type="match status" value="1"/>
</dbReference>
<protein>
    <recommendedName>
        <fullName evidence="4">Probable 2-phosphosulfolactate phosphatase</fullName>
        <ecNumber evidence="3">3.1.3.71</ecNumber>
    </recommendedName>
</protein>
<reference evidence="8 9" key="1">
    <citation type="journal article" date="2003" name="Int. J. Syst. Evol. Microbiol.">
        <title>Halobacillus salinus sp. nov., isolated from a salt lake on the coast of the East Sea in Korea.</title>
        <authorList>
            <person name="Yoon J.H."/>
            <person name="Kang K.H."/>
            <person name="Park Y.H."/>
        </authorList>
    </citation>
    <scope>NUCLEOTIDE SEQUENCE [LARGE SCALE GENOMIC DNA]</scope>
    <source>
        <strain evidence="8 9">HSL-3</strain>
    </source>
</reference>
<dbReference type="InterPro" id="IPR036702">
    <property type="entry name" value="ComB-like_sf"/>
</dbReference>
<dbReference type="Pfam" id="PF04029">
    <property type="entry name" value="2-ph_phosp"/>
    <property type="match status" value="1"/>
</dbReference>
<dbReference type="InterPro" id="IPR005238">
    <property type="entry name" value="ComB-like"/>
</dbReference>
<dbReference type="EMBL" id="SRJC01000001">
    <property type="protein sequence ID" value="TGB03892.1"/>
    <property type="molecule type" value="Genomic_DNA"/>
</dbReference>
<name>A0A4Z0H0B3_9BACI</name>
<dbReference type="GO" id="GO:0050545">
    <property type="term" value="F:sulfopyruvate decarboxylase activity"/>
    <property type="evidence" value="ECO:0007669"/>
    <property type="project" value="TreeGrafter"/>
</dbReference>
<dbReference type="STRING" id="192814.GCA_900166575_00807"/>
<evidence type="ECO:0000256" key="6">
    <source>
        <dbReference type="ARBA" id="ARBA00022842"/>
    </source>
</evidence>
<dbReference type="GO" id="GO:0050532">
    <property type="term" value="F:2-phosphosulfolactate phosphatase activity"/>
    <property type="evidence" value="ECO:0007669"/>
    <property type="project" value="UniProtKB-EC"/>
</dbReference>
<dbReference type="PANTHER" id="PTHR37311:SF1">
    <property type="entry name" value="2-PHOSPHOSULFOLACTATE PHOSPHATASE-RELATED"/>
    <property type="match status" value="1"/>
</dbReference>
<evidence type="ECO:0000256" key="7">
    <source>
        <dbReference type="ARBA" id="ARBA00033711"/>
    </source>
</evidence>
<comment type="similarity">
    <text evidence="2">Belongs to the ComB family.</text>
</comment>
<keyword evidence="5" id="KW-0378">Hydrolase</keyword>
<evidence type="ECO:0000256" key="2">
    <source>
        <dbReference type="ARBA" id="ARBA00009997"/>
    </source>
</evidence>
<proteinExistence type="inferred from homology"/>
<organism evidence="8 9">
    <name type="scientific">Halobacillus salinus</name>
    <dbReference type="NCBI Taxonomy" id="192814"/>
    <lineage>
        <taxon>Bacteria</taxon>
        <taxon>Bacillati</taxon>
        <taxon>Bacillota</taxon>
        <taxon>Bacilli</taxon>
        <taxon>Bacillales</taxon>
        <taxon>Bacillaceae</taxon>
        <taxon>Halobacillus</taxon>
    </lineage>
</organism>
<evidence type="ECO:0000256" key="5">
    <source>
        <dbReference type="ARBA" id="ARBA00022801"/>
    </source>
</evidence>
<evidence type="ECO:0000256" key="4">
    <source>
        <dbReference type="ARBA" id="ARBA00021948"/>
    </source>
</evidence>
<dbReference type="RefSeq" id="WP_135326577.1">
    <property type="nucleotide sequence ID" value="NZ_SRJC01000001.1"/>
</dbReference>
<comment type="cofactor">
    <cofactor evidence="1">
        <name>Mg(2+)</name>
        <dbReference type="ChEBI" id="CHEBI:18420"/>
    </cofactor>
</comment>
<evidence type="ECO:0000313" key="8">
    <source>
        <dbReference type="EMBL" id="TGB03892.1"/>
    </source>
</evidence>
<dbReference type="AlphaFoldDB" id="A0A4Z0H0B3"/>
<dbReference type="EC" id="3.1.3.71" evidence="3"/>
<comment type="catalytic activity">
    <reaction evidence="7">
        <text>(2R)-O-phospho-3-sulfolactate + H2O = (2R)-3-sulfolactate + phosphate</text>
        <dbReference type="Rhea" id="RHEA:23416"/>
        <dbReference type="ChEBI" id="CHEBI:15377"/>
        <dbReference type="ChEBI" id="CHEBI:15597"/>
        <dbReference type="ChEBI" id="CHEBI:43474"/>
        <dbReference type="ChEBI" id="CHEBI:58738"/>
        <dbReference type="EC" id="3.1.3.71"/>
    </reaction>
</comment>
<dbReference type="PANTHER" id="PTHR37311">
    <property type="entry name" value="2-PHOSPHOSULFOLACTATE PHOSPHATASE-RELATED"/>
    <property type="match status" value="1"/>
</dbReference>
<keyword evidence="9" id="KW-1185">Reference proteome</keyword>
<comment type="caution">
    <text evidence="8">The sequence shown here is derived from an EMBL/GenBank/DDBJ whole genome shotgun (WGS) entry which is preliminary data.</text>
</comment>
<dbReference type="SUPFAM" id="SSF142823">
    <property type="entry name" value="ComB-like"/>
    <property type="match status" value="1"/>
</dbReference>
<dbReference type="GO" id="GO:0000287">
    <property type="term" value="F:magnesium ion binding"/>
    <property type="evidence" value="ECO:0007669"/>
    <property type="project" value="InterPro"/>
</dbReference>
<evidence type="ECO:0000313" key="9">
    <source>
        <dbReference type="Proteomes" id="UP000297982"/>
    </source>
</evidence>